<evidence type="ECO:0000313" key="3">
    <source>
        <dbReference type="Proteomes" id="UP000189796"/>
    </source>
</evidence>
<dbReference type="OrthoDB" id="8453373at2"/>
<dbReference type="EMBL" id="LT670817">
    <property type="protein sequence ID" value="SHG66159.1"/>
    <property type="molecule type" value="Genomic_DNA"/>
</dbReference>
<dbReference type="PROSITE" id="PS51186">
    <property type="entry name" value="GNAT"/>
    <property type="match status" value="1"/>
</dbReference>
<dbReference type="PANTHER" id="PTHR47237:SF2">
    <property type="entry name" value="BLL4206 PROTEIN"/>
    <property type="match status" value="1"/>
</dbReference>
<dbReference type="CDD" id="cd04301">
    <property type="entry name" value="NAT_SF"/>
    <property type="match status" value="1"/>
</dbReference>
<organism evidence="2 3">
    <name type="scientific">Bradyrhizobium erythrophlei</name>
    <dbReference type="NCBI Taxonomy" id="1437360"/>
    <lineage>
        <taxon>Bacteria</taxon>
        <taxon>Pseudomonadati</taxon>
        <taxon>Pseudomonadota</taxon>
        <taxon>Alphaproteobacteria</taxon>
        <taxon>Hyphomicrobiales</taxon>
        <taxon>Nitrobacteraceae</taxon>
        <taxon>Bradyrhizobium</taxon>
    </lineage>
</organism>
<dbReference type="InterPro" id="IPR016181">
    <property type="entry name" value="Acyl_CoA_acyltransferase"/>
</dbReference>
<keyword evidence="2" id="KW-0808">Transferase</keyword>
<dbReference type="PANTHER" id="PTHR47237">
    <property type="entry name" value="SLL0310 PROTEIN"/>
    <property type="match status" value="1"/>
</dbReference>
<dbReference type="GO" id="GO:0016747">
    <property type="term" value="F:acyltransferase activity, transferring groups other than amino-acyl groups"/>
    <property type="evidence" value="ECO:0007669"/>
    <property type="project" value="InterPro"/>
</dbReference>
<dbReference type="InterPro" id="IPR041496">
    <property type="entry name" value="YitH/HolE_GNAT"/>
</dbReference>
<dbReference type="InterPro" id="IPR052729">
    <property type="entry name" value="Acyl/Acetyltrans_Enzymes"/>
</dbReference>
<dbReference type="Pfam" id="PF00583">
    <property type="entry name" value="Acetyltransf_1"/>
    <property type="match status" value="1"/>
</dbReference>
<dbReference type="AlphaFoldDB" id="A0A1M5LNC3"/>
<reference evidence="2 3" key="1">
    <citation type="submission" date="2016-11" db="EMBL/GenBank/DDBJ databases">
        <authorList>
            <person name="Jaros S."/>
            <person name="Januszkiewicz K."/>
            <person name="Wedrychowicz H."/>
        </authorList>
    </citation>
    <scope>NUCLEOTIDE SEQUENCE [LARGE SCALE GENOMIC DNA]</scope>
    <source>
        <strain evidence="2 3">GAS138</strain>
    </source>
</reference>
<feature type="domain" description="N-acetyltransferase" evidence="1">
    <location>
        <begin position="7"/>
        <end position="143"/>
    </location>
</feature>
<dbReference type="SUPFAM" id="SSF55729">
    <property type="entry name" value="Acyl-CoA N-acyltransferases (Nat)"/>
    <property type="match status" value="1"/>
</dbReference>
<dbReference type="Proteomes" id="UP000189796">
    <property type="component" value="Chromosome I"/>
</dbReference>
<evidence type="ECO:0000313" key="2">
    <source>
        <dbReference type="EMBL" id="SHG66159.1"/>
    </source>
</evidence>
<sequence length="277" mass="30038">MGDTEHRAIVQLGPDDALAGLALSAEAHWNQNEADWRFFLTEGIVFGVRDNNGQLIATAALLPYTSGNAWISMVLVTANWRRRGLATKLVDTCLDLAIKQGLTTWLDATPAGAGVYGPLGFTPALQLRRLRLENATPANAGAPEPLSSGELERLTVRDRHAMGFDRSALLAELGGRPDSRLLSNGDAVALVRDGRKTRHIGPLFADRTDRALAMIDAIVRSETGPLLIDAVATQEEFLKGLTESGWAIERPFQRMRFGRITTLPAELPFAVTGPEYG</sequence>
<evidence type="ECO:0000259" key="1">
    <source>
        <dbReference type="PROSITE" id="PS51186"/>
    </source>
</evidence>
<proteinExistence type="predicted"/>
<protein>
    <submittedName>
        <fullName evidence="2">Acetyltransferase (GNAT) family protein</fullName>
    </submittedName>
</protein>
<dbReference type="Gene3D" id="3.40.630.30">
    <property type="match status" value="1"/>
</dbReference>
<gene>
    <name evidence="2" type="ORF">SAMN05443248_2288</name>
</gene>
<accession>A0A1M5LNC3</accession>
<dbReference type="Pfam" id="PF18014">
    <property type="entry name" value="Acetyltransf_18"/>
    <property type="match status" value="1"/>
</dbReference>
<dbReference type="RefSeq" id="WP_079601308.1">
    <property type="nucleotide sequence ID" value="NZ_LT670817.1"/>
</dbReference>
<dbReference type="Gene3D" id="3.40.630.90">
    <property type="match status" value="1"/>
</dbReference>
<name>A0A1M5LNC3_9BRAD</name>
<dbReference type="InterPro" id="IPR000182">
    <property type="entry name" value="GNAT_dom"/>
</dbReference>